<comment type="catalytic activity">
    <reaction evidence="14">
        <text>L-threonyl-[protein] + ATP = O-phospho-L-threonyl-[protein] + ADP + H(+)</text>
        <dbReference type="Rhea" id="RHEA:46608"/>
        <dbReference type="Rhea" id="RHEA-COMP:11060"/>
        <dbReference type="Rhea" id="RHEA-COMP:11605"/>
        <dbReference type="ChEBI" id="CHEBI:15378"/>
        <dbReference type="ChEBI" id="CHEBI:30013"/>
        <dbReference type="ChEBI" id="CHEBI:30616"/>
        <dbReference type="ChEBI" id="CHEBI:61977"/>
        <dbReference type="ChEBI" id="CHEBI:456216"/>
        <dbReference type="EC" id="2.7.11.1"/>
    </reaction>
</comment>
<dbReference type="GO" id="GO:0042308">
    <property type="term" value="P:negative regulation of protein import into nucleus"/>
    <property type="evidence" value="ECO:0007669"/>
    <property type="project" value="UniProtKB-ARBA"/>
</dbReference>
<name>A0A0B7AW07_9EUPU</name>
<feature type="compositionally biased region" description="Polar residues" evidence="17">
    <location>
        <begin position="403"/>
        <end position="426"/>
    </location>
</feature>
<feature type="domain" description="UBA" evidence="19">
    <location>
        <begin position="132"/>
        <end position="174"/>
    </location>
</feature>
<dbReference type="InterPro" id="IPR015940">
    <property type="entry name" value="UBA"/>
</dbReference>
<feature type="compositionally biased region" description="Low complexity" evidence="17">
    <location>
        <begin position="116"/>
        <end position="133"/>
    </location>
</feature>
<evidence type="ECO:0000256" key="12">
    <source>
        <dbReference type="ARBA" id="ARBA00022840"/>
    </source>
</evidence>
<dbReference type="GO" id="GO:0046620">
    <property type="term" value="P:regulation of organ growth"/>
    <property type="evidence" value="ECO:0007669"/>
    <property type="project" value="TreeGrafter"/>
</dbReference>
<feature type="region of interest" description="Disordered" evidence="17">
    <location>
        <begin position="665"/>
        <end position="706"/>
    </location>
</feature>
<dbReference type="FunFam" id="1.10.510.10:FF:000086">
    <property type="entry name" value="Non-specific serine/threonine protein kinase"/>
    <property type="match status" value="1"/>
</dbReference>
<feature type="compositionally biased region" description="Pro residues" evidence="17">
    <location>
        <begin position="720"/>
        <end position="729"/>
    </location>
</feature>
<dbReference type="PANTHER" id="PTHR24356:SF418">
    <property type="entry name" value="SERINE_THREONINE-PROTEIN KINASE WARTS"/>
    <property type="match status" value="1"/>
</dbReference>
<dbReference type="GO" id="GO:0035329">
    <property type="term" value="P:hippo signaling"/>
    <property type="evidence" value="ECO:0007669"/>
    <property type="project" value="TreeGrafter"/>
</dbReference>
<keyword evidence="8" id="KW-0808">Transferase</keyword>
<dbReference type="GO" id="GO:0005737">
    <property type="term" value="C:cytoplasm"/>
    <property type="evidence" value="ECO:0007669"/>
    <property type="project" value="UniProtKB-SubCell"/>
</dbReference>
<feature type="region of interest" description="Disordered" evidence="17">
    <location>
        <begin position="831"/>
        <end position="862"/>
    </location>
</feature>
<keyword evidence="13" id="KW-0460">Magnesium</keyword>
<evidence type="ECO:0000256" key="8">
    <source>
        <dbReference type="ARBA" id="ARBA00022679"/>
    </source>
</evidence>
<feature type="region of interest" description="Disordered" evidence="17">
    <location>
        <begin position="91"/>
        <end position="133"/>
    </location>
</feature>
<dbReference type="Gene3D" id="3.30.200.20">
    <property type="entry name" value="Phosphorylase Kinase, domain 1"/>
    <property type="match status" value="2"/>
</dbReference>
<evidence type="ECO:0000256" key="14">
    <source>
        <dbReference type="ARBA" id="ARBA00047899"/>
    </source>
</evidence>
<dbReference type="PROSITE" id="PS00107">
    <property type="entry name" value="PROTEIN_KINASE_ATP"/>
    <property type="match status" value="1"/>
</dbReference>
<proteinExistence type="inferred from homology"/>
<evidence type="ECO:0000256" key="5">
    <source>
        <dbReference type="ARBA" id="ARBA00022490"/>
    </source>
</evidence>
<evidence type="ECO:0000256" key="3">
    <source>
        <dbReference type="ARBA" id="ARBA00009903"/>
    </source>
</evidence>
<dbReference type="GO" id="GO:0004674">
    <property type="term" value="F:protein serine/threonine kinase activity"/>
    <property type="evidence" value="ECO:0007669"/>
    <property type="project" value="UniProtKB-KW"/>
</dbReference>
<reference evidence="21" key="1">
    <citation type="submission" date="2014-12" db="EMBL/GenBank/DDBJ databases">
        <title>Insight into the proteome of Arion vulgaris.</title>
        <authorList>
            <person name="Aradska J."/>
            <person name="Bulat T."/>
            <person name="Smidak R."/>
            <person name="Sarate P."/>
            <person name="Gangsoo J."/>
            <person name="Sialana F."/>
            <person name="Bilban M."/>
            <person name="Lubec G."/>
        </authorList>
    </citation>
    <scope>NUCLEOTIDE SEQUENCE</scope>
    <source>
        <tissue evidence="21">Skin</tissue>
    </source>
</reference>
<comment type="cofactor">
    <cofactor evidence="1">
        <name>Mg(2+)</name>
        <dbReference type="ChEBI" id="CHEBI:18420"/>
    </cofactor>
</comment>
<dbReference type="InterPro" id="IPR000961">
    <property type="entry name" value="AGC-kinase_C"/>
</dbReference>
<comment type="subcellular location">
    <subcellularLocation>
        <location evidence="2">Cytoplasm</location>
    </subcellularLocation>
</comment>
<feature type="compositionally biased region" description="Polar residues" evidence="17">
    <location>
        <begin position="852"/>
        <end position="862"/>
    </location>
</feature>
<feature type="region of interest" description="Disordered" evidence="17">
    <location>
        <begin position="718"/>
        <end position="743"/>
    </location>
</feature>
<dbReference type="PANTHER" id="PTHR24356">
    <property type="entry name" value="SERINE/THREONINE-PROTEIN KINASE"/>
    <property type="match status" value="1"/>
</dbReference>
<dbReference type="GO" id="GO:0005524">
    <property type="term" value="F:ATP binding"/>
    <property type="evidence" value="ECO:0007669"/>
    <property type="project" value="UniProtKB-UniRule"/>
</dbReference>
<dbReference type="GO" id="GO:0000082">
    <property type="term" value="P:G1/S transition of mitotic cell cycle"/>
    <property type="evidence" value="ECO:0007669"/>
    <property type="project" value="TreeGrafter"/>
</dbReference>
<keyword evidence="7" id="KW-0597">Phosphoprotein</keyword>
<feature type="compositionally biased region" description="Polar residues" evidence="17">
    <location>
        <begin position="247"/>
        <end position="259"/>
    </location>
</feature>
<dbReference type="GO" id="GO:0043065">
    <property type="term" value="P:positive regulation of apoptotic process"/>
    <property type="evidence" value="ECO:0007669"/>
    <property type="project" value="TreeGrafter"/>
</dbReference>
<dbReference type="FunFam" id="3.30.200.20:FF:000391">
    <property type="entry name" value="Large tumor suppressor kinase 1"/>
    <property type="match status" value="1"/>
</dbReference>
<dbReference type="InterPro" id="IPR011009">
    <property type="entry name" value="Kinase-like_dom_sf"/>
</dbReference>
<dbReference type="FunFam" id="1.10.510.10:FF:000057">
    <property type="entry name" value="Non-specific serine/threonine protein kinase"/>
    <property type="match status" value="1"/>
</dbReference>
<dbReference type="SUPFAM" id="SSF56112">
    <property type="entry name" value="Protein kinase-like (PK-like)"/>
    <property type="match status" value="1"/>
</dbReference>
<dbReference type="PROSITE" id="PS50030">
    <property type="entry name" value="UBA"/>
    <property type="match status" value="1"/>
</dbReference>
<dbReference type="GO" id="GO:0048731">
    <property type="term" value="P:system development"/>
    <property type="evidence" value="ECO:0007669"/>
    <property type="project" value="UniProtKB-ARBA"/>
</dbReference>
<keyword evidence="9" id="KW-0479">Metal-binding</keyword>
<comment type="catalytic activity">
    <reaction evidence="15">
        <text>L-seryl-[protein] + ATP = O-phospho-L-seryl-[protein] + ADP + H(+)</text>
        <dbReference type="Rhea" id="RHEA:17989"/>
        <dbReference type="Rhea" id="RHEA-COMP:9863"/>
        <dbReference type="Rhea" id="RHEA-COMP:11604"/>
        <dbReference type="ChEBI" id="CHEBI:15378"/>
        <dbReference type="ChEBI" id="CHEBI:29999"/>
        <dbReference type="ChEBI" id="CHEBI:30616"/>
        <dbReference type="ChEBI" id="CHEBI:83421"/>
        <dbReference type="ChEBI" id="CHEBI:456216"/>
        <dbReference type="EC" id="2.7.11.1"/>
    </reaction>
</comment>
<evidence type="ECO:0000259" key="20">
    <source>
        <dbReference type="PROSITE" id="PS51285"/>
    </source>
</evidence>
<feature type="domain" description="Protein kinase" evidence="18">
    <location>
        <begin position="971"/>
        <end position="1274"/>
    </location>
</feature>
<dbReference type="EMBL" id="HACG01038138">
    <property type="protein sequence ID" value="CEK85003.1"/>
    <property type="molecule type" value="Transcribed_RNA"/>
</dbReference>
<feature type="region of interest" description="Disordered" evidence="17">
    <location>
        <begin position="403"/>
        <end position="433"/>
    </location>
</feature>
<organism evidence="21">
    <name type="scientific">Arion vulgaris</name>
    <dbReference type="NCBI Taxonomy" id="1028688"/>
    <lineage>
        <taxon>Eukaryota</taxon>
        <taxon>Metazoa</taxon>
        <taxon>Spiralia</taxon>
        <taxon>Lophotrochozoa</taxon>
        <taxon>Mollusca</taxon>
        <taxon>Gastropoda</taxon>
        <taxon>Heterobranchia</taxon>
        <taxon>Euthyneura</taxon>
        <taxon>Panpulmonata</taxon>
        <taxon>Eupulmonata</taxon>
        <taxon>Stylommatophora</taxon>
        <taxon>Helicina</taxon>
        <taxon>Arionoidea</taxon>
        <taxon>Arionidae</taxon>
        <taxon>Arion</taxon>
    </lineage>
</organism>
<keyword evidence="6" id="KW-0723">Serine/threonine-protein kinase</keyword>
<dbReference type="InterPro" id="IPR050236">
    <property type="entry name" value="Ser_Thr_kinase_AGC"/>
</dbReference>
<evidence type="ECO:0000256" key="15">
    <source>
        <dbReference type="ARBA" id="ARBA00048679"/>
    </source>
</evidence>
<dbReference type="InterPro" id="IPR008271">
    <property type="entry name" value="Ser/Thr_kinase_AS"/>
</dbReference>
<dbReference type="GO" id="GO:0009653">
    <property type="term" value="P:anatomical structure morphogenesis"/>
    <property type="evidence" value="ECO:0007669"/>
    <property type="project" value="UniProtKB-ARBA"/>
</dbReference>
<evidence type="ECO:0000256" key="1">
    <source>
        <dbReference type="ARBA" id="ARBA00001946"/>
    </source>
</evidence>
<comment type="similarity">
    <text evidence="3">Belongs to the protein kinase superfamily. AGC Ser/Thr protein kinase family.</text>
</comment>
<dbReference type="CDD" id="cd21778">
    <property type="entry name" value="MobB_LATS1"/>
    <property type="match status" value="1"/>
</dbReference>
<dbReference type="EC" id="2.7.11.1" evidence="4"/>
<evidence type="ECO:0000256" key="2">
    <source>
        <dbReference type="ARBA" id="ARBA00004496"/>
    </source>
</evidence>
<feature type="region of interest" description="Disordered" evidence="17">
    <location>
        <begin position="1304"/>
        <end position="1326"/>
    </location>
</feature>
<feature type="compositionally biased region" description="Polar residues" evidence="17">
    <location>
        <begin position="201"/>
        <end position="234"/>
    </location>
</feature>
<dbReference type="GO" id="GO:0071944">
    <property type="term" value="C:cell periphery"/>
    <property type="evidence" value="ECO:0007669"/>
    <property type="project" value="UniProtKB-ARBA"/>
</dbReference>
<dbReference type="InterPro" id="IPR017441">
    <property type="entry name" value="Protein_kinase_ATP_BS"/>
</dbReference>
<dbReference type="PROSITE" id="PS00108">
    <property type="entry name" value="PROTEIN_KINASE_ST"/>
    <property type="match status" value="1"/>
</dbReference>
<dbReference type="Gene3D" id="1.10.510.10">
    <property type="entry name" value="Transferase(Phosphotransferase) domain 1"/>
    <property type="match status" value="2"/>
</dbReference>
<dbReference type="PROSITE" id="PS51285">
    <property type="entry name" value="AGC_KINASE_CTER"/>
    <property type="match status" value="1"/>
</dbReference>
<feature type="domain" description="AGC-kinase C-terminal" evidence="20">
    <location>
        <begin position="1275"/>
        <end position="1350"/>
    </location>
</feature>
<dbReference type="GO" id="GO:0045177">
    <property type="term" value="C:apical part of cell"/>
    <property type="evidence" value="ECO:0007669"/>
    <property type="project" value="UniProtKB-ARBA"/>
</dbReference>
<evidence type="ECO:0000256" key="11">
    <source>
        <dbReference type="ARBA" id="ARBA00022777"/>
    </source>
</evidence>
<dbReference type="InterPro" id="IPR000719">
    <property type="entry name" value="Prot_kinase_dom"/>
</dbReference>
<evidence type="ECO:0000259" key="18">
    <source>
        <dbReference type="PROSITE" id="PS50011"/>
    </source>
</evidence>
<dbReference type="SMART" id="SM00133">
    <property type="entry name" value="S_TK_X"/>
    <property type="match status" value="1"/>
</dbReference>
<evidence type="ECO:0000313" key="21">
    <source>
        <dbReference type="EMBL" id="CEK85003.1"/>
    </source>
</evidence>
<evidence type="ECO:0000256" key="13">
    <source>
        <dbReference type="ARBA" id="ARBA00022842"/>
    </source>
</evidence>
<keyword evidence="11" id="KW-0418">Kinase</keyword>
<evidence type="ECO:0000256" key="4">
    <source>
        <dbReference type="ARBA" id="ARBA00012513"/>
    </source>
</evidence>
<dbReference type="Pfam" id="PF00069">
    <property type="entry name" value="Pkinase"/>
    <property type="match status" value="2"/>
</dbReference>
<keyword evidence="5" id="KW-0963">Cytoplasm</keyword>
<dbReference type="PROSITE" id="PS50011">
    <property type="entry name" value="PROTEIN_KINASE_DOM"/>
    <property type="match status" value="1"/>
</dbReference>
<dbReference type="CDD" id="cd05598">
    <property type="entry name" value="STKc_LATS"/>
    <property type="match status" value="1"/>
</dbReference>
<dbReference type="InterPro" id="IPR049761">
    <property type="entry name" value="LATS1-like_MobB"/>
</dbReference>
<feature type="compositionally biased region" description="Pro residues" evidence="17">
    <location>
        <begin position="235"/>
        <end position="244"/>
    </location>
</feature>
<sequence>MIRKENDRPVAGGRRPLLVTFVGNNRQMLNEIRDSLSYLRKNDLEGYNDFSNLHLKPELSQSTPNLLEKSAGSKMTRRDNQHHKALAEIRDSLRPYQNASNGPISGTGGGSGGGSSDNSSSASSTSSHAASEAESNFEKVQKIMQYGFDEDIAVRALQLSGNHSVTAALRLLIFIMEEKIGSGIKCAGLAGYGLNQRPNFGPSSPVASETNSVRSDSPSQNSSQQRQLLVNGLQTPPPLPPRVPIPTQANHTSQNQTLPISLDGPGVPKVGNGASNQALPSQNLVMLPTLNQNKGQATSMTQPRMIVHGHNHVVPQGHVQQMIQRMSPGQAYYHLQQKQQQQQQQVPPQVNGGVRTVAQRGISPVTAIGPQQPLIMSANSNGSTTSPSPLLPPQLQNIMLGTQLNPSQNGPSPTSNCSSAMTQGHTQAPPPPYSQARLQVATATGLYGGAVGGVLPSAHRDHLQQQDFYCVSPMLEAQLMSVPAEPSQVIQSVAPTAVSATRMAMGLNHMPVIMPSVHSKEVTKPMPQTATAPVGTPNINLNGGLPPNHIAQVQTHISNSSPMPNHQQLKQHHQQTLTSGQLPHVVPSSRRDIQIPNTHCNHNGPQIVRNGGNYTMEQLAAVGAGQPTVQTLNHHLQSTFSHNHLQALKMQNNTMYQQFTVDTSMSTVRSDSPISLTTNQSPMSMLSTTSSPSSDVPDKPPPPYPGRGMVGLNMGLSPKLNPPIIPPRVPLKDKPPPPPPPLTDQEFLPQPGTQSQMIHFQPSHLSASFPQATNSTTSPLMGNGLSVQTSSPISENVAVSLHPVTSNPQLHMDSGNTGNTQVGGCPQLIIPQNTSSTTPSETDETDTDTSSIGQCHNTSTTKCSTSTAQETHRCMSPLPERKSEARERDRLRCDTKVQIYSSQAFKFYMEQHVENVLKSHTQRMNRRLQLEKEMAKVNLSEEAARQMRKMLYQKESNYIRLKRAKMDCAMFEKIQTLGVGAFGEVSLVRKKDVGSLYAMKTLKKSNVIKRNQVAHVKAERDILAEADNEWVVKLYYSFQDQDHLYFVMDYVPGGDLMGLLIRKEILDEHLAQFYIAELVLAIESVHRMGFIHRDIKPDNILIDKDGHIKLTDFGLCTGFRWTHNSKYYQKDGAHARQDSMEVGSQLDDQCHGEILKPLEQRRQREQKRCLAHSLVGTPNYIAPEVLLRLGYTKACDWWSVGVILYEMVIGQPPFYASSPAETQYKVINWKETLTIRHCTNITPVTTDLIIQLLQGPENRLGRNGATEVKEHKFFTGTNFEGLRRIPAPLKPTIKFLTDTSNFDPVDPDKLRTNDSEGSKKVDSKLENGKHPEHAFFEFTFRRFFDDGGHPCSVPLQPDQEANSPVYV</sequence>
<evidence type="ECO:0000259" key="19">
    <source>
        <dbReference type="PROSITE" id="PS50030"/>
    </source>
</evidence>
<evidence type="ECO:0000256" key="10">
    <source>
        <dbReference type="ARBA" id="ARBA00022741"/>
    </source>
</evidence>
<keyword evidence="10 16" id="KW-0547">Nucleotide-binding</keyword>
<feature type="compositionally biased region" description="Basic and acidic residues" evidence="17">
    <location>
        <begin position="1306"/>
        <end position="1326"/>
    </location>
</feature>
<evidence type="ECO:0000256" key="7">
    <source>
        <dbReference type="ARBA" id="ARBA00022553"/>
    </source>
</evidence>
<gene>
    <name evidence="21" type="primary">ORF145673</name>
</gene>
<feature type="compositionally biased region" description="Low complexity" evidence="17">
    <location>
        <begin position="681"/>
        <end position="695"/>
    </location>
</feature>
<feature type="binding site" evidence="16">
    <location>
        <position position="1000"/>
    </location>
    <ligand>
        <name>ATP</name>
        <dbReference type="ChEBI" id="CHEBI:30616"/>
    </ligand>
</feature>
<dbReference type="Gene3D" id="1.10.8.10">
    <property type="entry name" value="DNA helicase RuvA subunit, C-terminal domain"/>
    <property type="match status" value="1"/>
</dbReference>
<dbReference type="GO" id="GO:0046872">
    <property type="term" value="F:metal ion binding"/>
    <property type="evidence" value="ECO:0007669"/>
    <property type="project" value="UniProtKB-KW"/>
</dbReference>
<dbReference type="InterPro" id="IPR009060">
    <property type="entry name" value="UBA-like_sf"/>
</dbReference>
<feature type="compositionally biased region" description="Gly residues" evidence="17">
    <location>
        <begin position="105"/>
        <end position="115"/>
    </location>
</feature>
<accession>A0A0B7AW07</accession>
<dbReference type="SUPFAM" id="SSF46934">
    <property type="entry name" value="UBA-like"/>
    <property type="match status" value="1"/>
</dbReference>
<keyword evidence="12 16" id="KW-0067">ATP-binding</keyword>
<feature type="compositionally biased region" description="Polar residues" evidence="17">
    <location>
        <begin position="665"/>
        <end position="680"/>
    </location>
</feature>
<protein>
    <recommendedName>
        <fullName evidence="4">non-specific serine/threonine protein kinase</fullName>
        <ecNumber evidence="4">2.7.11.1</ecNumber>
    </recommendedName>
</protein>
<evidence type="ECO:0000256" key="9">
    <source>
        <dbReference type="ARBA" id="ARBA00022723"/>
    </source>
</evidence>
<feature type="region of interest" description="Disordered" evidence="17">
    <location>
        <begin position="201"/>
        <end position="277"/>
    </location>
</feature>
<evidence type="ECO:0000256" key="6">
    <source>
        <dbReference type="ARBA" id="ARBA00022527"/>
    </source>
</evidence>
<dbReference type="SMART" id="SM00220">
    <property type="entry name" value="S_TKc"/>
    <property type="match status" value="1"/>
</dbReference>
<evidence type="ECO:0000256" key="16">
    <source>
        <dbReference type="PROSITE-ProRule" id="PRU10141"/>
    </source>
</evidence>
<evidence type="ECO:0000256" key="17">
    <source>
        <dbReference type="SAM" id="MobiDB-lite"/>
    </source>
</evidence>